<comment type="caution">
    <text evidence="2">The sequence shown here is derived from an EMBL/GenBank/DDBJ whole genome shotgun (WGS) entry which is preliminary data.</text>
</comment>
<dbReference type="Gene3D" id="2.60.40.150">
    <property type="entry name" value="C2 domain"/>
    <property type="match status" value="1"/>
</dbReference>
<accession>A0AB34IFJ4</accession>
<dbReference type="AlphaFoldDB" id="A0AB34IFJ4"/>
<name>A0AB34IFJ4_PRYPA</name>
<dbReference type="Proteomes" id="UP001515480">
    <property type="component" value="Unassembled WGS sequence"/>
</dbReference>
<keyword evidence="3" id="KW-1185">Reference proteome</keyword>
<proteinExistence type="predicted"/>
<feature type="transmembrane region" description="Helical" evidence="1">
    <location>
        <begin position="18"/>
        <end position="37"/>
    </location>
</feature>
<keyword evidence="1" id="KW-0812">Transmembrane</keyword>
<keyword evidence="1" id="KW-0472">Membrane</keyword>
<protein>
    <submittedName>
        <fullName evidence="2">Uncharacterized protein</fullName>
    </submittedName>
</protein>
<dbReference type="EMBL" id="JBGBPQ010000027">
    <property type="protein sequence ID" value="KAL1498825.1"/>
    <property type="molecule type" value="Genomic_DNA"/>
</dbReference>
<gene>
    <name evidence="2" type="ORF">AB1Y20_014128</name>
</gene>
<keyword evidence="1" id="KW-1133">Transmembrane helix</keyword>
<evidence type="ECO:0000313" key="2">
    <source>
        <dbReference type="EMBL" id="KAL1498825.1"/>
    </source>
</evidence>
<dbReference type="InterPro" id="IPR035892">
    <property type="entry name" value="C2_domain_sf"/>
</dbReference>
<sequence>MSTPPNASEPEELEDPRAVVATVVSIVVAAAVLWTAFSFRMYRKAKDAALARRAAPPCATLADVAAVLPLVESPDPIDPPALLAAIAAAPAIDALARLAAHHARALRSLHAALLSRGALRAEFSAAPREVAVLLLLHKAAPAPPHRLLLPLAAAAVDGALYMLPSLYEASVKAKRLSAALAALSLQACLKAGLWSDTDPECISIEREQLAAAGVPYPDIRVRASARSWMRQPEIHAGKMVELEVVVERAHAGESNAKHQKKVPRDGKLVPVMETYACIISRETDTDGGSKGSIVGCVDVDVYDVKQEEAKGILKIVAPKLPGTYEFCVYVRSAVLLGVRAEAKCSFDVVSEQPTRQEADSDYD</sequence>
<organism evidence="2 3">
    <name type="scientific">Prymnesium parvum</name>
    <name type="common">Toxic golden alga</name>
    <dbReference type="NCBI Taxonomy" id="97485"/>
    <lineage>
        <taxon>Eukaryota</taxon>
        <taxon>Haptista</taxon>
        <taxon>Haptophyta</taxon>
        <taxon>Prymnesiophyceae</taxon>
        <taxon>Prymnesiales</taxon>
        <taxon>Prymnesiaceae</taxon>
        <taxon>Prymnesium</taxon>
    </lineage>
</organism>
<evidence type="ECO:0000313" key="3">
    <source>
        <dbReference type="Proteomes" id="UP001515480"/>
    </source>
</evidence>
<evidence type="ECO:0000256" key="1">
    <source>
        <dbReference type="SAM" id="Phobius"/>
    </source>
</evidence>
<reference evidence="2 3" key="1">
    <citation type="journal article" date="2024" name="Science">
        <title>Giant polyketide synthase enzymes in the biosynthesis of giant marine polyether toxins.</title>
        <authorList>
            <person name="Fallon T.R."/>
            <person name="Shende V.V."/>
            <person name="Wierzbicki I.H."/>
            <person name="Pendleton A.L."/>
            <person name="Watervoot N.F."/>
            <person name="Auber R.P."/>
            <person name="Gonzalez D.J."/>
            <person name="Wisecaver J.H."/>
            <person name="Moore B.S."/>
        </authorList>
    </citation>
    <scope>NUCLEOTIDE SEQUENCE [LARGE SCALE GENOMIC DNA]</scope>
    <source>
        <strain evidence="2 3">12B1</strain>
    </source>
</reference>